<organism evidence="2 3">
    <name type="scientific">Edaphobacter aggregans</name>
    <dbReference type="NCBI Taxonomy" id="570835"/>
    <lineage>
        <taxon>Bacteria</taxon>
        <taxon>Pseudomonadati</taxon>
        <taxon>Acidobacteriota</taxon>
        <taxon>Terriglobia</taxon>
        <taxon>Terriglobales</taxon>
        <taxon>Acidobacteriaceae</taxon>
        <taxon>Edaphobacter</taxon>
    </lineage>
</organism>
<sequence>MATRKTKQPRKKAPTQSTVSVEEQVAEALTEKPNKTTAEHANARVPSLGERVTTGSSGTVFTITRVSEKDVDLQLPGTNIERFRVPVDDLRYVDAPKEPSRSSKRAKPAINLEEVRERIATAQQSSIDQFSRDIAILKKYLKSKGIEQDALDELDQLCNDTEKRWRAAVETIEGLLEN</sequence>
<comment type="caution">
    <text evidence="2">The sequence shown here is derived from an EMBL/GenBank/DDBJ whole genome shotgun (WGS) entry which is preliminary data.</text>
</comment>
<feature type="compositionally biased region" description="Basic and acidic residues" evidence="1">
    <location>
        <begin position="29"/>
        <end position="42"/>
    </location>
</feature>
<dbReference type="AlphaFoldDB" id="A0A3R9NWV2"/>
<accession>A0A3R9NWV2</accession>
<dbReference type="RefSeq" id="WP_125486995.1">
    <property type="nucleotide sequence ID" value="NZ_RSDW01000001.1"/>
</dbReference>
<evidence type="ECO:0000313" key="2">
    <source>
        <dbReference type="EMBL" id="RSL18670.1"/>
    </source>
</evidence>
<feature type="region of interest" description="Disordered" evidence="1">
    <location>
        <begin position="1"/>
        <end position="54"/>
    </location>
</feature>
<protein>
    <submittedName>
        <fullName evidence="2">Uncharacterized protein</fullName>
    </submittedName>
</protein>
<dbReference type="OrthoDB" id="121356at2"/>
<keyword evidence="3" id="KW-1185">Reference proteome</keyword>
<dbReference type="EMBL" id="RSDW01000001">
    <property type="protein sequence ID" value="RSL18670.1"/>
    <property type="molecule type" value="Genomic_DNA"/>
</dbReference>
<gene>
    <name evidence="2" type="ORF">EDE15_4265</name>
</gene>
<evidence type="ECO:0000313" key="3">
    <source>
        <dbReference type="Proteomes" id="UP000269669"/>
    </source>
</evidence>
<feature type="compositionally biased region" description="Basic residues" evidence="1">
    <location>
        <begin position="1"/>
        <end position="13"/>
    </location>
</feature>
<name>A0A3R9NWV2_9BACT</name>
<proteinExistence type="predicted"/>
<dbReference type="Proteomes" id="UP000269669">
    <property type="component" value="Unassembled WGS sequence"/>
</dbReference>
<reference evidence="2 3" key="1">
    <citation type="submission" date="2018-12" db="EMBL/GenBank/DDBJ databases">
        <title>Sequencing of bacterial isolates from soil warming experiment in Harvard Forest, Massachusetts, USA.</title>
        <authorList>
            <person name="Deangelis K."/>
        </authorList>
    </citation>
    <scope>NUCLEOTIDE SEQUENCE [LARGE SCALE GENOMIC DNA]</scope>
    <source>
        <strain evidence="2 3">EB153</strain>
    </source>
</reference>
<evidence type="ECO:0000256" key="1">
    <source>
        <dbReference type="SAM" id="MobiDB-lite"/>
    </source>
</evidence>